<protein>
    <submittedName>
        <fullName evidence="1">Uncharacterized protein</fullName>
    </submittedName>
</protein>
<organism evidence="1">
    <name type="scientific">viral metagenome</name>
    <dbReference type="NCBI Taxonomy" id="1070528"/>
    <lineage>
        <taxon>unclassified sequences</taxon>
        <taxon>metagenomes</taxon>
        <taxon>organismal metagenomes</taxon>
    </lineage>
</organism>
<accession>A0A6H1ZJA6</accession>
<dbReference type="EMBL" id="MT144046">
    <property type="protein sequence ID" value="QJA47511.1"/>
    <property type="molecule type" value="Genomic_DNA"/>
</dbReference>
<proteinExistence type="predicted"/>
<reference evidence="1" key="1">
    <citation type="submission" date="2020-03" db="EMBL/GenBank/DDBJ databases">
        <title>The deep terrestrial virosphere.</title>
        <authorList>
            <person name="Holmfeldt K."/>
            <person name="Nilsson E."/>
            <person name="Simone D."/>
            <person name="Lopez-Fernandez M."/>
            <person name="Wu X."/>
            <person name="de Brujin I."/>
            <person name="Lundin D."/>
            <person name="Andersson A."/>
            <person name="Bertilsson S."/>
            <person name="Dopson M."/>
        </authorList>
    </citation>
    <scope>NUCLEOTIDE SEQUENCE</scope>
    <source>
        <strain evidence="1">TM448A00693</strain>
        <strain evidence="2">TM448B00173</strain>
    </source>
</reference>
<sequence length="289" mass="33613">MQKEPERLNPDLYKQWGDEDLIRPIIPFLQRTANYYMGGDGRVHTTMWGPESDTPWSHNTSDSGRDCGLWHNIMFDLYGFIPTPCMECWKVVVAIDTVEQLFDMDKMQQGLKEHSKCGIEVRDYVPRNYGAYFYNASVDEGQRRYRQVVDAISERPLLKVLLEPVDEDGYPKKVILKRGCTEFERKFPKSNNWVATAEQVQVEQGIVELFDRDFPLSEQLPIQKLHVYRKWIEFAVAHGDMTYLKFTDGKPMFPPPVTYHKLDLSTLAKIPLYTVHPIPENVHGVNIVQ</sequence>
<evidence type="ECO:0000313" key="2">
    <source>
        <dbReference type="EMBL" id="QJH94042.1"/>
    </source>
</evidence>
<evidence type="ECO:0000313" key="1">
    <source>
        <dbReference type="EMBL" id="QJA47511.1"/>
    </source>
</evidence>
<dbReference type="EMBL" id="MT144595">
    <property type="protein sequence ID" value="QJH94042.1"/>
    <property type="molecule type" value="Genomic_DNA"/>
</dbReference>
<name>A0A6H1ZJA6_9ZZZZ</name>
<gene>
    <name evidence="1" type="ORF">TM448A00693_0008</name>
    <name evidence="2" type="ORF">TM448B00173_0012</name>
</gene>
<dbReference type="AlphaFoldDB" id="A0A6H1ZJA6"/>